<dbReference type="InterPro" id="IPR003430">
    <property type="entry name" value="Phenol_Hydrox"/>
</dbReference>
<evidence type="ECO:0000256" key="3">
    <source>
        <dbReference type="ARBA" id="ARBA00023033"/>
    </source>
</evidence>
<accession>A0ABS4ULI9</accession>
<dbReference type="EC" id="1.14.13.227" evidence="1"/>
<dbReference type="GO" id="GO:0004497">
    <property type="term" value="F:monooxygenase activity"/>
    <property type="evidence" value="ECO:0007669"/>
    <property type="project" value="UniProtKB-KW"/>
</dbReference>
<protein>
    <recommendedName>
        <fullName evidence="1">propane 2-monooxygenase</fullName>
        <ecNumber evidence="1">1.14.13.227</ecNumber>
    </recommendedName>
</protein>
<dbReference type="InterPro" id="IPR012348">
    <property type="entry name" value="RNR-like"/>
</dbReference>
<dbReference type="RefSeq" id="WP_209695158.1">
    <property type="nucleotide sequence ID" value="NZ_BAAAVU010000009.1"/>
</dbReference>
<evidence type="ECO:0000313" key="6">
    <source>
        <dbReference type="Proteomes" id="UP000755585"/>
    </source>
</evidence>
<keyword evidence="3 5" id="KW-0503">Monooxygenase</keyword>
<reference evidence="5 6" key="1">
    <citation type="submission" date="2021-03" db="EMBL/GenBank/DDBJ databases">
        <title>Sequencing the genomes of 1000 actinobacteria strains.</title>
        <authorList>
            <person name="Klenk H.-P."/>
        </authorList>
    </citation>
    <scope>NUCLEOTIDE SEQUENCE [LARGE SCALE GENOMIC DNA]</scope>
    <source>
        <strain evidence="5 6">DSM 18824</strain>
    </source>
</reference>
<name>A0ABS4ULI9_9ACTN</name>
<dbReference type="InterPro" id="IPR009078">
    <property type="entry name" value="Ferritin-like_SF"/>
</dbReference>
<keyword evidence="6" id="KW-1185">Reference proteome</keyword>
<dbReference type="SUPFAM" id="SSF47240">
    <property type="entry name" value="Ferritin-like"/>
    <property type="match status" value="1"/>
</dbReference>
<evidence type="ECO:0000256" key="2">
    <source>
        <dbReference type="ARBA" id="ARBA00023002"/>
    </source>
</evidence>
<sequence>MTHTKQRSFPRIEFTDSEAGALEFPSSTSRSYNYYKPAKLRATMYEDVTVDVQPDPDRHLSQGWIYGFGDGPGGYPKEWTAAKSSNWHAFLDPNEEWDQTIYRNNSAVVHQVDLCLQNAKRARAYDGWNAAWLKFIERNLGAWMHAENGMALHVFTSIQRSGPTNMINTAVAVNAAHKMRFAQDLALFNLDLSEAGGQGKEGTGEGRSADVPFDGSAHKEVWKNAPEWQPTREVVERLTAVGDWCELLFATNIVFEQLVGSLFRSELVMQIAARNGDYITPTIVGTGEYDYDRDLGYTRNLFRLLARDAEHGETNKVLFGEWLATWVPRCLDAAHALQPIWSQPADKSVTFAVSLDAAKQKFRSLLEDLGLDSPKELDQ</sequence>
<dbReference type="CDD" id="cd01058">
    <property type="entry name" value="AAMH_B"/>
    <property type="match status" value="1"/>
</dbReference>
<proteinExistence type="predicted"/>
<dbReference type="Pfam" id="PF02332">
    <property type="entry name" value="Phenol_Hydrox"/>
    <property type="match status" value="1"/>
</dbReference>
<gene>
    <name evidence="5" type="ORF">JOF29_003487</name>
</gene>
<keyword evidence="2 5" id="KW-0560">Oxidoreductase</keyword>
<dbReference type="Gene3D" id="1.10.620.20">
    <property type="entry name" value="Ribonucleotide Reductase, subunit A"/>
    <property type="match status" value="1"/>
</dbReference>
<evidence type="ECO:0000256" key="4">
    <source>
        <dbReference type="ARBA" id="ARBA00048941"/>
    </source>
</evidence>
<evidence type="ECO:0000256" key="1">
    <source>
        <dbReference type="ARBA" id="ARBA00012710"/>
    </source>
</evidence>
<dbReference type="InterPro" id="IPR012078">
    <property type="entry name" value="MP_mOase_hydro"/>
</dbReference>
<dbReference type="Proteomes" id="UP000755585">
    <property type="component" value="Unassembled WGS sequence"/>
</dbReference>
<comment type="catalytic activity">
    <reaction evidence="4">
        <text>propane + NADH + O2 + H(+) = propan-2-ol + NAD(+) + H2O</text>
        <dbReference type="Rhea" id="RHEA:49992"/>
        <dbReference type="ChEBI" id="CHEBI:15377"/>
        <dbReference type="ChEBI" id="CHEBI:15378"/>
        <dbReference type="ChEBI" id="CHEBI:15379"/>
        <dbReference type="ChEBI" id="CHEBI:17824"/>
        <dbReference type="ChEBI" id="CHEBI:32879"/>
        <dbReference type="ChEBI" id="CHEBI:57540"/>
        <dbReference type="ChEBI" id="CHEBI:57945"/>
        <dbReference type="EC" id="1.14.13.227"/>
    </reaction>
</comment>
<evidence type="ECO:0000313" key="5">
    <source>
        <dbReference type="EMBL" id="MBP2352404.1"/>
    </source>
</evidence>
<dbReference type="EMBL" id="JAGINT010000001">
    <property type="protein sequence ID" value="MBP2352404.1"/>
    <property type="molecule type" value="Genomic_DNA"/>
</dbReference>
<dbReference type="PIRSF" id="PIRSF000040">
    <property type="entry name" value="MMOH_comp"/>
    <property type="match status" value="1"/>
</dbReference>
<comment type="caution">
    <text evidence="5">The sequence shown here is derived from an EMBL/GenBank/DDBJ whole genome shotgun (WGS) entry which is preliminary data.</text>
</comment>
<organism evidence="5 6">
    <name type="scientific">Kribbella aluminosa</name>
    <dbReference type="NCBI Taxonomy" id="416017"/>
    <lineage>
        <taxon>Bacteria</taxon>
        <taxon>Bacillati</taxon>
        <taxon>Actinomycetota</taxon>
        <taxon>Actinomycetes</taxon>
        <taxon>Propionibacteriales</taxon>
        <taxon>Kribbellaceae</taxon>
        <taxon>Kribbella</taxon>
    </lineage>
</organism>